<gene>
    <name evidence="2" type="ORF">LshimejAT787_1300730</name>
</gene>
<feature type="region of interest" description="Disordered" evidence="1">
    <location>
        <begin position="48"/>
        <end position="70"/>
    </location>
</feature>
<accession>A0A9P3PXQ5</accession>
<dbReference type="Proteomes" id="UP001063166">
    <property type="component" value="Unassembled WGS sequence"/>
</dbReference>
<evidence type="ECO:0000313" key="2">
    <source>
        <dbReference type="EMBL" id="GLB43172.1"/>
    </source>
</evidence>
<protein>
    <submittedName>
        <fullName evidence="2">Uncharacterized protein</fullName>
    </submittedName>
</protein>
<organism evidence="2 3">
    <name type="scientific">Lyophyllum shimeji</name>
    <name type="common">Hon-shimeji</name>
    <name type="synonym">Tricholoma shimeji</name>
    <dbReference type="NCBI Taxonomy" id="47721"/>
    <lineage>
        <taxon>Eukaryota</taxon>
        <taxon>Fungi</taxon>
        <taxon>Dikarya</taxon>
        <taxon>Basidiomycota</taxon>
        <taxon>Agaricomycotina</taxon>
        <taxon>Agaricomycetes</taxon>
        <taxon>Agaricomycetidae</taxon>
        <taxon>Agaricales</taxon>
        <taxon>Tricholomatineae</taxon>
        <taxon>Lyophyllaceae</taxon>
        <taxon>Lyophyllum</taxon>
    </lineage>
</organism>
<evidence type="ECO:0000256" key="1">
    <source>
        <dbReference type="SAM" id="MobiDB-lite"/>
    </source>
</evidence>
<dbReference type="AlphaFoldDB" id="A0A9P3PXQ5"/>
<keyword evidence="3" id="KW-1185">Reference proteome</keyword>
<sequence length="70" mass="7601">MRRMLKSRRAITAFGRAYCTKLVVTRTAAASSVEISTRFRGISATKAGQIRDERGSEGPANSRAVVNAGW</sequence>
<proteinExistence type="predicted"/>
<name>A0A9P3PXQ5_LYOSH</name>
<reference evidence="2" key="1">
    <citation type="submission" date="2022-07" db="EMBL/GenBank/DDBJ databases">
        <title>The genome of Lyophyllum shimeji provides insight into the initial evolution of ectomycorrhizal fungal genome.</title>
        <authorList>
            <person name="Kobayashi Y."/>
            <person name="Shibata T."/>
            <person name="Hirakawa H."/>
            <person name="Shigenobu S."/>
            <person name="Nishiyama T."/>
            <person name="Yamada A."/>
            <person name="Hasebe M."/>
            <person name="Kawaguchi M."/>
        </authorList>
    </citation>
    <scope>NUCLEOTIDE SEQUENCE</scope>
    <source>
        <strain evidence="2">AT787</strain>
    </source>
</reference>
<comment type="caution">
    <text evidence="2">The sequence shown here is derived from an EMBL/GenBank/DDBJ whole genome shotgun (WGS) entry which is preliminary data.</text>
</comment>
<dbReference type="EMBL" id="BRPK01000013">
    <property type="protein sequence ID" value="GLB43172.1"/>
    <property type="molecule type" value="Genomic_DNA"/>
</dbReference>
<evidence type="ECO:0000313" key="3">
    <source>
        <dbReference type="Proteomes" id="UP001063166"/>
    </source>
</evidence>